<dbReference type="EMBL" id="QHKM01000014">
    <property type="protein sequence ID" value="RAK62369.1"/>
    <property type="molecule type" value="Genomic_DNA"/>
</dbReference>
<dbReference type="RefSeq" id="WP_111480630.1">
    <property type="nucleotide sequence ID" value="NZ_QHKM01000014.1"/>
</dbReference>
<dbReference type="AlphaFoldDB" id="A0A328B662"/>
<dbReference type="PANTHER" id="PTHR44196:SF2">
    <property type="entry name" value="SHORT-CHAIN DEHYDROGENASE-RELATED"/>
    <property type="match status" value="1"/>
</dbReference>
<dbReference type="Proteomes" id="UP000248553">
    <property type="component" value="Unassembled WGS sequence"/>
</dbReference>
<dbReference type="OrthoDB" id="9808814at2"/>
<accession>A0A328B662</accession>
<dbReference type="SUPFAM" id="SSF51735">
    <property type="entry name" value="NAD(P)-binding Rossmann-fold domains"/>
    <property type="match status" value="1"/>
</dbReference>
<proteinExistence type="inferred from homology"/>
<dbReference type="PRINTS" id="PR00080">
    <property type="entry name" value="SDRFAMILY"/>
</dbReference>
<keyword evidence="5" id="KW-1185">Reference proteome</keyword>
<evidence type="ECO:0000256" key="1">
    <source>
        <dbReference type="ARBA" id="ARBA00006484"/>
    </source>
</evidence>
<dbReference type="GO" id="GO:0016491">
    <property type="term" value="F:oxidoreductase activity"/>
    <property type="evidence" value="ECO:0007669"/>
    <property type="project" value="UniProtKB-KW"/>
</dbReference>
<dbReference type="InterPro" id="IPR020904">
    <property type="entry name" value="Sc_DH/Rdtase_CS"/>
</dbReference>
<evidence type="ECO:0008006" key="6">
    <source>
        <dbReference type="Google" id="ProtNLM"/>
    </source>
</evidence>
<comment type="similarity">
    <text evidence="1 3">Belongs to the short-chain dehydrogenases/reductases (SDR) family.</text>
</comment>
<protein>
    <recommendedName>
        <fullName evidence="6">Short-chain dehydrogenase</fullName>
    </recommendedName>
</protein>
<sequence>MANQTVLITGASSGIGFELARCFARDGYRLILSARPGGDLEQAAQNIQQEFAGVQTVVIPADLSTHEGPLHLFEETQRQGLQVDVLVNDAGFGEAGLFVETDLQKEMGIVHVNVLALMTLTKLFLREMTTRNAGKILQLGSVVSFLPNPRQAVYAATKAFVLSFSEALQQELKEMKSDVTMTILCPPATETDFFRVANAEDTKVGQSKKATAQEVAEGGYKGLLNGEARVLPTFGAKMNFASSVFFPDSMLATMMNMQMQPESK</sequence>
<name>A0A328B662_9BACT</name>
<dbReference type="PRINTS" id="PR00081">
    <property type="entry name" value="GDHRDH"/>
</dbReference>
<dbReference type="CDD" id="cd05233">
    <property type="entry name" value="SDR_c"/>
    <property type="match status" value="1"/>
</dbReference>
<evidence type="ECO:0000256" key="2">
    <source>
        <dbReference type="ARBA" id="ARBA00023002"/>
    </source>
</evidence>
<comment type="caution">
    <text evidence="4">The sequence shown here is derived from an EMBL/GenBank/DDBJ whole genome shotgun (WGS) entry which is preliminary data.</text>
</comment>
<keyword evidence="2" id="KW-0560">Oxidoreductase</keyword>
<dbReference type="PANTHER" id="PTHR44196">
    <property type="entry name" value="DEHYDROGENASE/REDUCTASE SDR FAMILY MEMBER 7B"/>
    <property type="match status" value="1"/>
</dbReference>
<dbReference type="InterPro" id="IPR036291">
    <property type="entry name" value="NAD(P)-bd_dom_sf"/>
</dbReference>
<evidence type="ECO:0000313" key="4">
    <source>
        <dbReference type="EMBL" id="RAK62369.1"/>
    </source>
</evidence>
<reference evidence="5" key="1">
    <citation type="submission" date="2018-05" db="EMBL/GenBank/DDBJ databases">
        <authorList>
            <person name="Nie L."/>
        </authorList>
    </citation>
    <scope>NUCLEOTIDE SEQUENCE [LARGE SCALE GENOMIC DNA]</scope>
    <source>
        <strain evidence="5">NL</strain>
    </source>
</reference>
<gene>
    <name evidence="4" type="ORF">DLM85_23490</name>
</gene>
<dbReference type="InterPro" id="IPR002347">
    <property type="entry name" value="SDR_fam"/>
</dbReference>
<evidence type="ECO:0000256" key="3">
    <source>
        <dbReference type="RuleBase" id="RU000363"/>
    </source>
</evidence>
<evidence type="ECO:0000313" key="5">
    <source>
        <dbReference type="Proteomes" id="UP000248553"/>
    </source>
</evidence>
<dbReference type="Gene3D" id="3.40.50.720">
    <property type="entry name" value="NAD(P)-binding Rossmann-like Domain"/>
    <property type="match status" value="1"/>
</dbReference>
<dbReference type="PROSITE" id="PS00061">
    <property type="entry name" value="ADH_SHORT"/>
    <property type="match status" value="1"/>
</dbReference>
<dbReference type="Pfam" id="PF00106">
    <property type="entry name" value="adh_short"/>
    <property type="match status" value="1"/>
</dbReference>
<organism evidence="4 5">
    <name type="scientific">Hymenobacter edaphi</name>
    <dbReference type="NCBI Taxonomy" id="2211146"/>
    <lineage>
        <taxon>Bacteria</taxon>
        <taxon>Pseudomonadati</taxon>
        <taxon>Bacteroidota</taxon>
        <taxon>Cytophagia</taxon>
        <taxon>Cytophagales</taxon>
        <taxon>Hymenobacteraceae</taxon>
        <taxon>Hymenobacter</taxon>
    </lineage>
</organism>
<dbReference type="GO" id="GO:0016020">
    <property type="term" value="C:membrane"/>
    <property type="evidence" value="ECO:0007669"/>
    <property type="project" value="TreeGrafter"/>
</dbReference>
<dbReference type="PIRSF" id="PIRSF000126">
    <property type="entry name" value="11-beta-HSD1"/>
    <property type="match status" value="1"/>
</dbReference>